<accession>A0ABS2Q0T8</accession>
<protein>
    <recommendedName>
        <fullName evidence="6">Phosphoenolpyruvate synthase</fullName>
        <ecNumber evidence="5">2.7.9.2</ecNumber>
    </recommendedName>
    <alternativeName>
        <fullName evidence="13">Pyruvate, water dikinase</fullName>
    </alternativeName>
</protein>
<comment type="cofactor">
    <cofactor evidence="1">
        <name>Mg(2+)</name>
        <dbReference type="ChEBI" id="CHEBI:18420"/>
    </cofactor>
</comment>
<evidence type="ECO:0000313" key="16">
    <source>
        <dbReference type="EMBL" id="MBM7645914.1"/>
    </source>
</evidence>
<organism evidence="16 17">
    <name type="scientific">Scopulibacillus daqui</name>
    <dbReference type="NCBI Taxonomy" id="1469162"/>
    <lineage>
        <taxon>Bacteria</taxon>
        <taxon>Bacillati</taxon>
        <taxon>Bacillota</taxon>
        <taxon>Bacilli</taxon>
        <taxon>Bacillales</taxon>
        <taxon>Sporolactobacillaceae</taxon>
        <taxon>Scopulibacillus</taxon>
    </lineage>
</organism>
<dbReference type="RefSeq" id="WP_205003828.1">
    <property type="nucleotide sequence ID" value="NZ_JAFBER010000013.1"/>
</dbReference>
<evidence type="ECO:0000259" key="15">
    <source>
        <dbReference type="Pfam" id="PF01326"/>
    </source>
</evidence>
<comment type="pathway">
    <text evidence="3">Carbohydrate biosynthesis; gluconeogenesis.</text>
</comment>
<evidence type="ECO:0000313" key="17">
    <source>
        <dbReference type="Proteomes" id="UP000808914"/>
    </source>
</evidence>
<dbReference type="InterPro" id="IPR002192">
    <property type="entry name" value="PPDK_AMP/ATP-bd"/>
</dbReference>
<keyword evidence="8" id="KW-0479">Metal-binding</keyword>
<dbReference type="EC" id="2.7.9.2" evidence="5"/>
<keyword evidence="9" id="KW-0547">Nucleotide-binding</keyword>
<dbReference type="EMBL" id="JAFBER010000013">
    <property type="protein sequence ID" value="MBM7645914.1"/>
    <property type="molecule type" value="Genomic_DNA"/>
</dbReference>
<evidence type="ECO:0000256" key="7">
    <source>
        <dbReference type="ARBA" id="ARBA00022679"/>
    </source>
</evidence>
<sequence>MYTIPFKTAHQYDGLVGSKAKNLSYMLNHGLPVPDGFVITMDAFNRCLEENSLDINEKRLDEKLHNIKIPETVAKDIEHNFNELLKSYHAAAVRSSSAAEDLEGASFAGQYETYLNIAAISELFEKLKACWASMFTEQVMKYLETVAADLKQLSMGVVVQGLVHSDISGVMFSANPITQNQKEIMINSSYGLGEAIVSGIVTPDQFIVNKETMAIQKEKGLKETKMIPSDEGIETLQTTDAEQGQFSITDRQAKNLAELAIEVEKLYGHPVDIEFGIQDDKIYLLQARPITAI</sequence>
<dbReference type="SUPFAM" id="SSF56059">
    <property type="entry name" value="Glutathione synthetase ATP-binding domain-like"/>
    <property type="match status" value="1"/>
</dbReference>
<keyword evidence="17" id="KW-1185">Reference proteome</keyword>
<evidence type="ECO:0000256" key="2">
    <source>
        <dbReference type="ARBA" id="ARBA00002988"/>
    </source>
</evidence>
<dbReference type="Gene3D" id="3.30.470.20">
    <property type="entry name" value="ATP-grasp fold, B domain"/>
    <property type="match status" value="1"/>
</dbReference>
<evidence type="ECO:0000256" key="3">
    <source>
        <dbReference type="ARBA" id="ARBA00004742"/>
    </source>
</evidence>
<evidence type="ECO:0000256" key="14">
    <source>
        <dbReference type="ARBA" id="ARBA00047700"/>
    </source>
</evidence>
<dbReference type="PANTHER" id="PTHR43030">
    <property type="entry name" value="PHOSPHOENOLPYRUVATE SYNTHASE"/>
    <property type="match status" value="1"/>
</dbReference>
<comment type="function">
    <text evidence="2">Catalyzes the phosphorylation of pyruvate to phosphoenolpyruvate.</text>
</comment>
<keyword evidence="12" id="KW-0460">Magnesium</keyword>
<feature type="domain" description="Pyruvate phosphate dikinase AMP/ATP-binding" evidence="15">
    <location>
        <begin position="15"/>
        <end position="292"/>
    </location>
</feature>
<dbReference type="Proteomes" id="UP000808914">
    <property type="component" value="Unassembled WGS sequence"/>
</dbReference>
<keyword evidence="10" id="KW-0418">Kinase</keyword>
<evidence type="ECO:0000256" key="10">
    <source>
        <dbReference type="ARBA" id="ARBA00022777"/>
    </source>
</evidence>
<reference evidence="16 17" key="1">
    <citation type="submission" date="2021-01" db="EMBL/GenBank/DDBJ databases">
        <title>Genomic Encyclopedia of Type Strains, Phase IV (KMG-IV): sequencing the most valuable type-strain genomes for metagenomic binning, comparative biology and taxonomic classification.</title>
        <authorList>
            <person name="Goeker M."/>
        </authorList>
    </citation>
    <scope>NUCLEOTIDE SEQUENCE [LARGE SCALE GENOMIC DNA]</scope>
    <source>
        <strain evidence="16 17">DSM 28236</strain>
    </source>
</reference>
<dbReference type="InterPro" id="IPR006319">
    <property type="entry name" value="PEP_synth"/>
</dbReference>
<evidence type="ECO:0000256" key="5">
    <source>
        <dbReference type="ARBA" id="ARBA00011996"/>
    </source>
</evidence>
<evidence type="ECO:0000256" key="11">
    <source>
        <dbReference type="ARBA" id="ARBA00022840"/>
    </source>
</evidence>
<comment type="catalytic activity">
    <reaction evidence="14">
        <text>pyruvate + ATP + H2O = phosphoenolpyruvate + AMP + phosphate + 2 H(+)</text>
        <dbReference type="Rhea" id="RHEA:11364"/>
        <dbReference type="ChEBI" id="CHEBI:15361"/>
        <dbReference type="ChEBI" id="CHEBI:15377"/>
        <dbReference type="ChEBI" id="CHEBI:15378"/>
        <dbReference type="ChEBI" id="CHEBI:30616"/>
        <dbReference type="ChEBI" id="CHEBI:43474"/>
        <dbReference type="ChEBI" id="CHEBI:58702"/>
        <dbReference type="ChEBI" id="CHEBI:456215"/>
        <dbReference type="EC" id="2.7.9.2"/>
    </reaction>
</comment>
<dbReference type="InterPro" id="IPR013815">
    <property type="entry name" value="ATP_grasp_subdomain_1"/>
</dbReference>
<evidence type="ECO:0000256" key="1">
    <source>
        <dbReference type="ARBA" id="ARBA00001946"/>
    </source>
</evidence>
<evidence type="ECO:0000256" key="8">
    <source>
        <dbReference type="ARBA" id="ARBA00022723"/>
    </source>
</evidence>
<evidence type="ECO:0000256" key="12">
    <source>
        <dbReference type="ARBA" id="ARBA00022842"/>
    </source>
</evidence>
<comment type="caution">
    <text evidence="16">The sequence shown here is derived from an EMBL/GenBank/DDBJ whole genome shotgun (WGS) entry which is preliminary data.</text>
</comment>
<dbReference type="PANTHER" id="PTHR43030:SF1">
    <property type="entry name" value="PHOSPHOENOLPYRUVATE SYNTHASE"/>
    <property type="match status" value="1"/>
</dbReference>
<gene>
    <name evidence="16" type="ORF">JOD45_002139</name>
</gene>
<keyword evidence="7" id="KW-0808">Transferase</keyword>
<evidence type="ECO:0000256" key="13">
    <source>
        <dbReference type="ARBA" id="ARBA00033470"/>
    </source>
</evidence>
<dbReference type="Gene3D" id="3.30.1490.20">
    <property type="entry name" value="ATP-grasp fold, A domain"/>
    <property type="match status" value="1"/>
</dbReference>
<evidence type="ECO:0000256" key="4">
    <source>
        <dbReference type="ARBA" id="ARBA00007837"/>
    </source>
</evidence>
<proteinExistence type="inferred from homology"/>
<evidence type="ECO:0000256" key="9">
    <source>
        <dbReference type="ARBA" id="ARBA00022741"/>
    </source>
</evidence>
<keyword evidence="11" id="KW-0067">ATP-binding</keyword>
<comment type="similarity">
    <text evidence="4">Belongs to the PEP-utilizing enzyme family.</text>
</comment>
<evidence type="ECO:0000256" key="6">
    <source>
        <dbReference type="ARBA" id="ARBA00021623"/>
    </source>
</evidence>
<name>A0ABS2Q0T8_9BACL</name>
<dbReference type="Pfam" id="PF01326">
    <property type="entry name" value="PPDK_N"/>
    <property type="match status" value="1"/>
</dbReference>